<dbReference type="EMBL" id="FNGF01000008">
    <property type="protein sequence ID" value="SDL67191.1"/>
    <property type="molecule type" value="Genomic_DNA"/>
</dbReference>
<feature type="region of interest" description="Disordered" evidence="1">
    <location>
        <begin position="61"/>
        <end position="97"/>
    </location>
</feature>
<protein>
    <recommendedName>
        <fullName evidence="4">Nucleotidyltransferase domain-containing protein</fullName>
    </recommendedName>
</protein>
<dbReference type="InterPro" id="IPR043519">
    <property type="entry name" value="NT_sf"/>
</dbReference>
<dbReference type="STRING" id="380244.SAMN05216298_4734"/>
<sequence length="293" mass="30956">MGPDPRAIVDALHDWARDTDWVEWVELGGSLGRGAGDAYSDVDAGIGVTGLDDHALDGRALQGDAADDHDPEAPAPEDAAPDDHASDHPTPTGPDPRAAETLAAISAFAPLAATLEQRIGGLLHFVCVYEDGRQLSLVLFDAAARAGLAPQSRAVLDKTGRLAAPLDPGHWTPSGDEVREWTFLAWIDLGDAARHRHRDHPWRALRSLTDARDHLWKLHAARLGLTYPAFGAVTVENAGAPPPPGIAATHPTGLGRNEFHTALTALAGLLDAHTGPDLHGLAAAIRPRLDLLA</sequence>
<accession>A0A1G9LZM8</accession>
<evidence type="ECO:0008006" key="4">
    <source>
        <dbReference type="Google" id="ProtNLM"/>
    </source>
</evidence>
<dbReference type="Gene3D" id="3.30.460.10">
    <property type="entry name" value="Beta Polymerase, domain 2"/>
    <property type="match status" value="1"/>
</dbReference>
<dbReference type="Proteomes" id="UP000198662">
    <property type="component" value="Unassembled WGS sequence"/>
</dbReference>
<evidence type="ECO:0000256" key="1">
    <source>
        <dbReference type="SAM" id="MobiDB-lite"/>
    </source>
</evidence>
<proteinExistence type="predicted"/>
<name>A0A1G9LZM8_9ACTN</name>
<dbReference type="RefSeq" id="WP_143034910.1">
    <property type="nucleotide sequence ID" value="NZ_FNGF01000008.1"/>
</dbReference>
<evidence type="ECO:0000313" key="2">
    <source>
        <dbReference type="EMBL" id="SDL67191.1"/>
    </source>
</evidence>
<organism evidence="2 3">
    <name type="scientific">Glycomyces sambucus</name>
    <dbReference type="NCBI Taxonomy" id="380244"/>
    <lineage>
        <taxon>Bacteria</taxon>
        <taxon>Bacillati</taxon>
        <taxon>Actinomycetota</taxon>
        <taxon>Actinomycetes</taxon>
        <taxon>Glycomycetales</taxon>
        <taxon>Glycomycetaceae</taxon>
        <taxon>Glycomyces</taxon>
    </lineage>
</organism>
<reference evidence="3" key="1">
    <citation type="submission" date="2016-10" db="EMBL/GenBank/DDBJ databases">
        <authorList>
            <person name="Varghese N."/>
            <person name="Submissions S."/>
        </authorList>
    </citation>
    <scope>NUCLEOTIDE SEQUENCE [LARGE SCALE GENOMIC DNA]</scope>
    <source>
        <strain evidence="3">CGMCC 4.3147</strain>
    </source>
</reference>
<dbReference type="AlphaFoldDB" id="A0A1G9LZM8"/>
<gene>
    <name evidence="2" type="ORF">SAMN05216298_4734</name>
</gene>
<keyword evidence="3" id="KW-1185">Reference proteome</keyword>
<dbReference type="OrthoDB" id="5179529at2"/>
<evidence type="ECO:0000313" key="3">
    <source>
        <dbReference type="Proteomes" id="UP000198662"/>
    </source>
</evidence>